<dbReference type="PANTHER" id="PTHR47002">
    <property type="entry name" value="AQUAPORIN-LIKE"/>
    <property type="match status" value="1"/>
</dbReference>
<keyword evidence="3 6" id="KW-1133">Transmembrane helix</keyword>
<keyword evidence="2 5" id="KW-0812">Transmembrane</keyword>
<feature type="transmembrane region" description="Helical" evidence="6">
    <location>
        <begin position="247"/>
        <end position="267"/>
    </location>
</feature>
<feature type="transmembrane region" description="Helical" evidence="6">
    <location>
        <begin position="200"/>
        <end position="219"/>
    </location>
</feature>
<dbReference type="Proteomes" id="UP000054321">
    <property type="component" value="Unassembled WGS sequence"/>
</dbReference>
<dbReference type="EMBL" id="KN832874">
    <property type="protein sequence ID" value="KIN03181.1"/>
    <property type="molecule type" value="Genomic_DNA"/>
</dbReference>
<feature type="transmembrane region" description="Helical" evidence="6">
    <location>
        <begin position="76"/>
        <end position="97"/>
    </location>
</feature>
<comment type="similarity">
    <text evidence="5">Belongs to the MIP/aquaporin (TC 1.A.8) family.</text>
</comment>
<keyword evidence="8" id="KW-1185">Reference proteome</keyword>
<name>A0A0C3H4W1_OIDMZ</name>
<evidence type="ECO:0000256" key="1">
    <source>
        <dbReference type="ARBA" id="ARBA00004141"/>
    </source>
</evidence>
<organism evidence="7 8">
    <name type="scientific">Oidiodendron maius (strain Zn)</name>
    <dbReference type="NCBI Taxonomy" id="913774"/>
    <lineage>
        <taxon>Eukaryota</taxon>
        <taxon>Fungi</taxon>
        <taxon>Dikarya</taxon>
        <taxon>Ascomycota</taxon>
        <taxon>Pezizomycotina</taxon>
        <taxon>Leotiomycetes</taxon>
        <taxon>Leotiomycetes incertae sedis</taxon>
        <taxon>Myxotrichaceae</taxon>
        <taxon>Oidiodendron</taxon>
    </lineage>
</organism>
<sequence length="272" mass="29154">MVADVTSHAFAGRLGGNQEFILDPKNLDNERALKRIPDASPFLSVRESFNLRGFLEPEAPLPVPSSTSGIYSTPTFLGPLVGGITNIIILTLFIYSLGPVSGGHLNPIITMSTFTARLTTFPRMVLYVTFQTLGAVIAGLLMRSTYGTRDFLVGGCSVDTSLIPTRDIFALEFMADFTLIFLAFGVGLDPRQKGTFGPALGPILVGLVLGVLSFGTAIVRTGYGGASMNPARCTGAYVGSWFPEYAWVVWIGPISASIIHGVVYWAIPPWKA</sequence>
<dbReference type="STRING" id="913774.A0A0C3H4W1"/>
<evidence type="ECO:0000313" key="8">
    <source>
        <dbReference type="Proteomes" id="UP000054321"/>
    </source>
</evidence>
<feature type="transmembrane region" description="Helical" evidence="6">
    <location>
        <begin position="124"/>
        <end position="142"/>
    </location>
</feature>
<dbReference type="PRINTS" id="PR00783">
    <property type="entry name" value="MINTRINSICP"/>
</dbReference>
<proteinExistence type="inferred from homology"/>
<dbReference type="InterPro" id="IPR000425">
    <property type="entry name" value="MIP"/>
</dbReference>
<comment type="subcellular location">
    <subcellularLocation>
        <location evidence="1">Membrane</location>
        <topology evidence="1">Multi-pass membrane protein</topology>
    </subcellularLocation>
</comment>
<dbReference type="InterPro" id="IPR023271">
    <property type="entry name" value="Aquaporin-like"/>
</dbReference>
<evidence type="ECO:0000256" key="4">
    <source>
        <dbReference type="ARBA" id="ARBA00023136"/>
    </source>
</evidence>
<keyword evidence="4 6" id="KW-0472">Membrane</keyword>
<evidence type="ECO:0000256" key="6">
    <source>
        <dbReference type="SAM" id="Phobius"/>
    </source>
</evidence>
<dbReference type="GO" id="GO:0016020">
    <property type="term" value="C:membrane"/>
    <property type="evidence" value="ECO:0007669"/>
    <property type="project" value="UniProtKB-SubCell"/>
</dbReference>
<protein>
    <recommendedName>
        <fullName evidence="9">Aquaporin</fullName>
    </recommendedName>
</protein>
<dbReference type="OrthoDB" id="3222at2759"/>
<dbReference type="GO" id="GO:0015267">
    <property type="term" value="F:channel activity"/>
    <property type="evidence" value="ECO:0007669"/>
    <property type="project" value="InterPro"/>
</dbReference>
<dbReference type="SUPFAM" id="SSF81338">
    <property type="entry name" value="Aquaporin-like"/>
    <property type="match status" value="1"/>
</dbReference>
<feature type="transmembrane region" description="Helical" evidence="6">
    <location>
        <begin position="168"/>
        <end position="188"/>
    </location>
</feature>
<dbReference type="InParanoid" id="A0A0C3H4W1"/>
<evidence type="ECO:0000256" key="3">
    <source>
        <dbReference type="ARBA" id="ARBA00022989"/>
    </source>
</evidence>
<evidence type="ECO:0000256" key="2">
    <source>
        <dbReference type="ARBA" id="ARBA00022692"/>
    </source>
</evidence>
<dbReference type="Gene3D" id="1.20.1080.10">
    <property type="entry name" value="Glycerol uptake facilitator protein"/>
    <property type="match status" value="1"/>
</dbReference>
<evidence type="ECO:0008006" key="9">
    <source>
        <dbReference type="Google" id="ProtNLM"/>
    </source>
</evidence>
<keyword evidence="5" id="KW-0813">Transport</keyword>
<evidence type="ECO:0000256" key="5">
    <source>
        <dbReference type="RuleBase" id="RU000477"/>
    </source>
</evidence>
<reference evidence="7 8" key="1">
    <citation type="submission" date="2014-04" db="EMBL/GenBank/DDBJ databases">
        <authorList>
            <consortium name="DOE Joint Genome Institute"/>
            <person name="Kuo A."/>
            <person name="Martino E."/>
            <person name="Perotto S."/>
            <person name="Kohler A."/>
            <person name="Nagy L.G."/>
            <person name="Floudas D."/>
            <person name="Copeland A."/>
            <person name="Barry K.W."/>
            <person name="Cichocki N."/>
            <person name="Veneault-Fourrey C."/>
            <person name="LaButti K."/>
            <person name="Lindquist E.A."/>
            <person name="Lipzen A."/>
            <person name="Lundell T."/>
            <person name="Morin E."/>
            <person name="Murat C."/>
            <person name="Sun H."/>
            <person name="Tunlid A."/>
            <person name="Henrissat B."/>
            <person name="Grigoriev I.V."/>
            <person name="Hibbett D.S."/>
            <person name="Martin F."/>
            <person name="Nordberg H.P."/>
            <person name="Cantor M.N."/>
            <person name="Hua S.X."/>
        </authorList>
    </citation>
    <scope>NUCLEOTIDE SEQUENCE [LARGE SCALE GENOMIC DNA]</scope>
    <source>
        <strain evidence="7 8">Zn</strain>
    </source>
</reference>
<dbReference type="HOGENOM" id="CLU_020019_5_0_1"/>
<evidence type="ECO:0000313" key="7">
    <source>
        <dbReference type="EMBL" id="KIN03181.1"/>
    </source>
</evidence>
<accession>A0A0C3H4W1</accession>
<dbReference type="PANTHER" id="PTHR47002:SF2">
    <property type="entry name" value="AQUAPORIN AQPAE.A-LIKE"/>
    <property type="match status" value="1"/>
</dbReference>
<dbReference type="Pfam" id="PF00230">
    <property type="entry name" value="MIP"/>
    <property type="match status" value="1"/>
</dbReference>
<dbReference type="AlphaFoldDB" id="A0A0C3H4W1"/>
<reference evidence="8" key="2">
    <citation type="submission" date="2015-01" db="EMBL/GenBank/DDBJ databases">
        <title>Evolutionary Origins and Diversification of the Mycorrhizal Mutualists.</title>
        <authorList>
            <consortium name="DOE Joint Genome Institute"/>
            <consortium name="Mycorrhizal Genomics Consortium"/>
            <person name="Kohler A."/>
            <person name="Kuo A."/>
            <person name="Nagy L.G."/>
            <person name="Floudas D."/>
            <person name="Copeland A."/>
            <person name="Barry K.W."/>
            <person name="Cichocki N."/>
            <person name="Veneault-Fourrey C."/>
            <person name="LaButti K."/>
            <person name="Lindquist E.A."/>
            <person name="Lipzen A."/>
            <person name="Lundell T."/>
            <person name="Morin E."/>
            <person name="Murat C."/>
            <person name="Riley R."/>
            <person name="Ohm R."/>
            <person name="Sun H."/>
            <person name="Tunlid A."/>
            <person name="Henrissat B."/>
            <person name="Grigoriev I.V."/>
            <person name="Hibbett D.S."/>
            <person name="Martin F."/>
        </authorList>
    </citation>
    <scope>NUCLEOTIDE SEQUENCE [LARGE SCALE GENOMIC DNA]</scope>
    <source>
        <strain evidence="8">Zn</strain>
    </source>
</reference>
<gene>
    <name evidence="7" type="ORF">OIDMADRAFT_40803</name>
</gene>